<keyword evidence="6" id="KW-0597">Phosphoprotein</keyword>
<evidence type="ECO:0000259" key="8">
    <source>
        <dbReference type="Pfam" id="PF01583"/>
    </source>
</evidence>
<evidence type="ECO:0000313" key="10">
    <source>
        <dbReference type="Proteomes" id="UP000295304"/>
    </source>
</evidence>
<name>A0A4R3JFS3_9PROT</name>
<evidence type="ECO:0000313" key="9">
    <source>
        <dbReference type="EMBL" id="TCS64734.1"/>
    </source>
</evidence>
<accession>A0A4R3JFS3</accession>
<evidence type="ECO:0000256" key="7">
    <source>
        <dbReference type="RuleBase" id="RU004347"/>
    </source>
</evidence>
<gene>
    <name evidence="6" type="primary">cysC</name>
    <name evidence="9" type="ORF">EDD55_10160</name>
</gene>
<dbReference type="GO" id="GO:0005737">
    <property type="term" value="C:cytoplasm"/>
    <property type="evidence" value="ECO:0007669"/>
    <property type="project" value="TreeGrafter"/>
</dbReference>
<dbReference type="InterPro" id="IPR002891">
    <property type="entry name" value="APS"/>
</dbReference>
<protein>
    <recommendedName>
        <fullName evidence="2 6">Adenylyl-sulfate kinase</fullName>
        <ecNumber evidence="2 6">2.7.1.25</ecNumber>
    </recommendedName>
    <alternativeName>
        <fullName evidence="6">APS kinase</fullName>
    </alternativeName>
    <alternativeName>
        <fullName evidence="6">ATP adenosine-5'-phosphosulfate 3'-phosphotransferase</fullName>
    </alternativeName>
    <alternativeName>
        <fullName evidence="6">Adenosine-5'-phosphosulfate kinase</fullName>
    </alternativeName>
</protein>
<evidence type="ECO:0000256" key="4">
    <source>
        <dbReference type="ARBA" id="ARBA00022741"/>
    </source>
</evidence>
<keyword evidence="10" id="KW-1185">Reference proteome</keyword>
<evidence type="ECO:0000256" key="6">
    <source>
        <dbReference type="HAMAP-Rule" id="MF_00065"/>
    </source>
</evidence>
<keyword evidence="4 6" id="KW-0547">Nucleotide-binding</keyword>
<dbReference type="EMBL" id="SLZW01000001">
    <property type="protein sequence ID" value="TCS64734.1"/>
    <property type="molecule type" value="Genomic_DNA"/>
</dbReference>
<organism evidence="9 10">
    <name type="scientific">Varunaivibrio sulfuroxidans</name>
    <dbReference type="NCBI Taxonomy" id="1773489"/>
    <lineage>
        <taxon>Bacteria</taxon>
        <taxon>Pseudomonadati</taxon>
        <taxon>Pseudomonadota</taxon>
        <taxon>Alphaproteobacteria</taxon>
        <taxon>Rhodospirillales</taxon>
        <taxon>Magnetovibrionaceae</taxon>
        <taxon>Varunaivibrio</taxon>
    </lineage>
</organism>
<dbReference type="GO" id="GO:0010134">
    <property type="term" value="P:sulfate assimilation via adenylyl sulfate reduction"/>
    <property type="evidence" value="ECO:0007669"/>
    <property type="project" value="TreeGrafter"/>
</dbReference>
<comment type="pathway">
    <text evidence="6 7">Sulfur metabolism; hydrogen sulfide biosynthesis; sulfite from sulfate: step 2/3.</text>
</comment>
<dbReference type="InterPro" id="IPR027417">
    <property type="entry name" value="P-loop_NTPase"/>
</dbReference>
<dbReference type="NCBIfam" id="NF003013">
    <property type="entry name" value="PRK03846.1"/>
    <property type="match status" value="1"/>
</dbReference>
<dbReference type="PANTHER" id="PTHR42700:SF1">
    <property type="entry name" value="SULFATE ADENYLYLTRANSFERASE"/>
    <property type="match status" value="1"/>
</dbReference>
<dbReference type="HAMAP" id="MF_00065">
    <property type="entry name" value="Adenylyl_sulf_kinase"/>
    <property type="match status" value="1"/>
</dbReference>
<feature type="active site" description="Phosphoserine intermediate" evidence="6">
    <location>
        <position position="109"/>
    </location>
</feature>
<feature type="domain" description="APS kinase" evidence="8">
    <location>
        <begin position="28"/>
        <end position="176"/>
    </location>
</feature>
<feature type="binding site" evidence="6">
    <location>
        <begin position="35"/>
        <end position="42"/>
    </location>
    <ligand>
        <name>ATP</name>
        <dbReference type="ChEBI" id="CHEBI:30616"/>
    </ligand>
</feature>
<comment type="catalytic activity">
    <reaction evidence="1 6 7">
        <text>adenosine 5'-phosphosulfate + ATP = 3'-phosphoadenylyl sulfate + ADP + H(+)</text>
        <dbReference type="Rhea" id="RHEA:24152"/>
        <dbReference type="ChEBI" id="CHEBI:15378"/>
        <dbReference type="ChEBI" id="CHEBI:30616"/>
        <dbReference type="ChEBI" id="CHEBI:58243"/>
        <dbReference type="ChEBI" id="CHEBI:58339"/>
        <dbReference type="ChEBI" id="CHEBI:456216"/>
        <dbReference type="EC" id="2.7.1.25"/>
    </reaction>
</comment>
<evidence type="ECO:0000256" key="2">
    <source>
        <dbReference type="ARBA" id="ARBA00012121"/>
    </source>
</evidence>
<dbReference type="GO" id="GO:0019379">
    <property type="term" value="P:sulfate assimilation, phosphoadenylyl sulfate reduction by phosphoadenylyl-sulfate reductase (thioredoxin)"/>
    <property type="evidence" value="ECO:0007669"/>
    <property type="project" value="TreeGrafter"/>
</dbReference>
<dbReference type="SUPFAM" id="SSF52540">
    <property type="entry name" value="P-loop containing nucleoside triphosphate hydrolases"/>
    <property type="match status" value="1"/>
</dbReference>
<dbReference type="Proteomes" id="UP000295304">
    <property type="component" value="Unassembled WGS sequence"/>
</dbReference>
<dbReference type="InterPro" id="IPR059117">
    <property type="entry name" value="APS_kinase_dom"/>
</dbReference>
<dbReference type="NCBIfam" id="TIGR00455">
    <property type="entry name" value="apsK"/>
    <property type="match status" value="1"/>
</dbReference>
<dbReference type="GO" id="GO:0005524">
    <property type="term" value="F:ATP binding"/>
    <property type="evidence" value="ECO:0007669"/>
    <property type="project" value="UniProtKB-UniRule"/>
</dbReference>
<dbReference type="AlphaFoldDB" id="A0A4R3JFS3"/>
<comment type="function">
    <text evidence="6 7">Catalyzes the synthesis of activated sulfate.</text>
</comment>
<reference evidence="9 10" key="1">
    <citation type="submission" date="2019-03" db="EMBL/GenBank/DDBJ databases">
        <title>Genomic Encyclopedia of Type Strains, Phase IV (KMG-IV): sequencing the most valuable type-strain genomes for metagenomic binning, comparative biology and taxonomic classification.</title>
        <authorList>
            <person name="Goeker M."/>
        </authorList>
    </citation>
    <scope>NUCLEOTIDE SEQUENCE [LARGE SCALE GENOMIC DNA]</scope>
    <source>
        <strain evidence="9 10">DSM 101688</strain>
    </source>
</reference>
<comment type="similarity">
    <text evidence="6 7">Belongs to the APS kinase family.</text>
</comment>
<dbReference type="UniPathway" id="UPA00140">
    <property type="reaction ID" value="UER00205"/>
</dbReference>
<dbReference type="GO" id="GO:0004781">
    <property type="term" value="F:sulfate adenylyltransferase (ATP) activity"/>
    <property type="evidence" value="ECO:0007669"/>
    <property type="project" value="TreeGrafter"/>
</dbReference>
<proteinExistence type="inferred from homology"/>
<dbReference type="Pfam" id="PF01583">
    <property type="entry name" value="APS_kinase"/>
    <property type="match status" value="1"/>
</dbReference>
<dbReference type="PANTHER" id="PTHR42700">
    <property type="entry name" value="SULFATE ADENYLYLTRANSFERASE"/>
    <property type="match status" value="1"/>
</dbReference>
<evidence type="ECO:0000256" key="5">
    <source>
        <dbReference type="ARBA" id="ARBA00022840"/>
    </source>
</evidence>
<keyword evidence="5 6" id="KW-0067">ATP-binding</keyword>
<sequence length="202" mass="22560">MFVKSTNIFEVEHKVTREQRWARNGHKAAVVWFTGLSASGKSTLAIRLEQRLFDLGHQVYVLDGDNMRRKLCADLGFSAHDREENIRRIGEVAALFAESGQIVISAFISPYRADRALARRAVGDNFHEIYLSADVEICARRDPKGLYAKARKGEIDNLTGVSAPYEVPKTPDLTIDTGTLSVDESLDILVDYVMRNMALSGD</sequence>
<dbReference type="GO" id="GO:0070814">
    <property type="term" value="P:hydrogen sulfide biosynthetic process"/>
    <property type="evidence" value="ECO:0007669"/>
    <property type="project" value="UniProtKB-UniRule"/>
</dbReference>
<dbReference type="EC" id="2.7.1.25" evidence="2 6"/>
<comment type="caution">
    <text evidence="9">The sequence shown here is derived from an EMBL/GenBank/DDBJ whole genome shotgun (WGS) entry which is preliminary data.</text>
</comment>
<dbReference type="CDD" id="cd02027">
    <property type="entry name" value="APSK"/>
    <property type="match status" value="1"/>
</dbReference>
<dbReference type="InterPro" id="IPR050512">
    <property type="entry name" value="Sulf_AdTrans/APS_kinase"/>
</dbReference>
<keyword evidence="6 7" id="KW-0418">Kinase</keyword>
<dbReference type="GO" id="GO:0004020">
    <property type="term" value="F:adenylylsulfate kinase activity"/>
    <property type="evidence" value="ECO:0007669"/>
    <property type="project" value="UniProtKB-UniRule"/>
</dbReference>
<evidence type="ECO:0000256" key="3">
    <source>
        <dbReference type="ARBA" id="ARBA00022679"/>
    </source>
</evidence>
<keyword evidence="3 6" id="KW-0808">Transferase</keyword>
<dbReference type="Gene3D" id="3.40.50.300">
    <property type="entry name" value="P-loop containing nucleotide triphosphate hydrolases"/>
    <property type="match status" value="1"/>
</dbReference>
<evidence type="ECO:0000256" key="1">
    <source>
        <dbReference type="ARBA" id="ARBA00001823"/>
    </source>
</evidence>
<dbReference type="OrthoDB" id="9804504at2"/>